<gene>
    <name evidence="2" type="ORF">CLFO_36590</name>
</gene>
<keyword evidence="1" id="KW-1133">Transmembrane helix</keyword>
<accession>A0AAC9RPC3</accession>
<name>A0AAC9RPC3_9CLOT</name>
<dbReference type="RefSeq" id="WP_156778688.1">
    <property type="nucleotide sequence ID" value="NZ_CP017603.1"/>
</dbReference>
<feature type="transmembrane region" description="Helical" evidence="1">
    <location>
        <begin position="32"/>
        <end position="50"/>
    </location>
</feature>
<organism evidence="2 3">
    <name type="scientific">Clostridium formicaceticum</name>
    <dbReference type="NCBI Taxonomy" id="1497"/>
    <lineage>
        <taxon>Bacteria</taxon>
        <taxon>Bacillati</taxon>
        <taxon>Bacillota</taxon>
        <taxon>Clostridia</taxon>
        <taxon>Eubacteriales</taxon>
        <taxon>Clostridiaceae</taxon>
        <taxon>Clostridium</taxon>
    </lineage>
</organism>
<evidence type="ECO:0000313" key="3">
    <source>
        <dbReference type="Proteomes" id="UP000192478"/>
    </source>
</evidence>
<reference evidence="2 3" key="1">
    <citation type="submission" date="2017-03" db="EMBL/GenBank/DDBJ databases">
        <title>Complete sequence of Clostridium formicaceticum DSM 92.</title>
        <authorList>
            <person name="Poehlein A."/>
            <person name="Karl M."/>
            <person name="Bengelsdorf F.R."/>
            <person name="Duerre P."/>
            <person name="Daniel R."/>
        </authorList>
    </citation>
    <scope>NUCLEOTIDE SEQUENCE [LARGE SCALE GENOMIC DNA]</scope>
    <source>
        <strain evidence="2 3">DSM 92</strain>
    </source>
</reference>
<evidence type="ECO:0000256" key="1">
    <source>
        <dbReference type="SAM" id="Phobius"/>
    </source>
</evidence>
<dbReference type="EMBL" id="CP020559">
    <property type="protein sequence ID" value="ARE89252.1"/>
    <property type="molecule type" value="Genomic_DNA"/>
</dbReference>
<sequence>MVRKMFWLAAYAATGVGLMATAIIRSQDTLNAIILLVIAIFYGISLFGHFKELSK</sequence>
<protein>
    <submittedName>
        <fullName evidence="2">Uncharacterized protein</fullName>
    </submittedName>
</protein>
<keyword evidence="1" id="KW-0472">Membrane</keyword>
<dbReference type="Proteomes" id="UP000192478">
    <property type="component" value="Chromosome"/>
</dbReference>
<dbReference type="AlphaFoldDB" id="A0AAC9RPC3"/>
<evidence type="ECO:0000313" key="2">
    <source>
        <dbReference type="EMBL" id="ARE89252.1"/>
    </source>
</evidence>
<keyword evidence="1" id="KW-0812">Transmembrane</keyword>
<proteinExistence type="predicted"/>